<keyword evidence="6" id="KW-0804">Transcription</keyword>
<feature type="compositionally biased region" description="Low complexity" evidence="8">
    <location>
        <begin position="258"/>
        <end position="268"/>
    </location>
</feature>
<dbReference type="EMBL" id="CP141885">
    <property type="protein sequence ID" value="WRT67288.1"/>
    <property type="molecule type" value="Genomic_DNA"/>
</dbReference>
<evidence type="ECO:0000256" key="4">
    <source>
        <dbReference type="ARBA" id="ARBA00023015"/>
    </source>
</evidence>
<dbReference type="Gene3D" id="4.10.240.10">
    <property type="entry name" value="Zn(2)-C6 fungal-type DNA-binding domain"/>
    <property type="match status" value="1"/>
</dbReference>
<organism evidence="10 11">
    <name type="scientific">Kwoniella shivajii</name>
    <dbReference type="NCBI Taxonomy" id="564305"/>
    <lineage>
        <taxon>Eukaryota</taxon>
        <taxon>Fungi</taxon>
        <taxon>Dikarya</taxon>
        <taxon>Basidiomycota</taxon>
        <taxon>Agaricomycotina</taxon>
        <taxon>Tremellomycetes</taxon>
        <taxon>Tremellales</taxon>
        <taxon>Cryptococcaceae</taxon>
        <taxon>Kwoniella</taxon>
    </lineage>
</organism>
<keyword evidence="4" id="KW-0805">Transcription regulation</keyword>
<dbReference type="PROSITE" id="PS50048">
    <property type="entry name" value="ZN2_CY6_FUNGAL_2"/>
    <property type="match status" value="1"/>
</dbReference>
<dbReference type="CDD" id="cd00067">
    <property type="entry name" value="GAL4"/>
    <property type="match status" value="1"/>
</dbReference>
<reference evidence="10 11" key="1">
    <citation type="submission" date="2024-01" db="EMBL/GenBank/DDBJ databases">
        <title>Comparative genomics of Cryptococcus and Kwoniella reveals pathogenesis evolution and contrasting modes of karyotype evolution via chromosome fusion or intercentromeric recombination.</title>
        <authorList>
            <person name="Coelho M.A."/>
            <person name="David-Palma M."/>
            <person name="Shea T."/>
            <person name="Bowers K."/>
            <person name="McGinley-Smith S."/>
            <person name="Mohammad A.W."/>
            <person name="Gnirke A."/>
            <person name="Yurkov A.M."/>
            <person name="Nowrousian M."/>
            <person name="Sun S."/>
            <person name="Cuomo C.A."/>
            <person name="Heitman J."/>
        </authorList>
    </citation>
    <scope>NUCLEOTIDE SEQUENCE [LARGE SCALE GENOMIC DNA]</scope>
    <source>
        <strain evidence="10">CBS 11374</strain>
    </source>
</reference>
<keyword evidence="2" id="KW-0479">Metal-binding</keyword>
<keyword evidence="5" id="KW-0238">DNA-binding</keyword>
<protein>
    <recommendedName>
        <fullName evidence="9">Zn(2)-C6 fungal-type domain-containing protein</fullName>
    </recommendedName>
</protein>
<comment type="subcellular location">
    <subcellularLocation>
        <location evidence="1">Nucleus</location>
    </subcellularLocation>
</comment>
<evidence type="ECO:0000256" key="7">
    <source>
        <dbReference type="ARBA" id="ARBA00023242"/>
    </source>
</evidence>
<dbReference type="InterPro" id="IPR036864">
    <property type="entry name" value="Zn2-C6_fun-type_DNA-bd_sf"/>
</dbReference>
<evidence type="ECO:0000259" key="9">
    <source>
        <dbReference type="PROSITE" id="PS50048"/>
    </source>
</evidence>
<dbReference type="GeneID" id="87956386"/>
<evidence type="ECO:0000256" key="6">
    <source>
        <dbReference type="ARBA" id="ARBA00023163"/>
    </source>
</evidence>
<dbReference type="PANTHER" id="PTHR31986:SF7">
    <property type="entry name" value="REGULATOR OF DRUG SENSITIVITY 2"/>
    <property type="match status" value="1"/>
</dbReference>
<gene>
    <name evidence="10" type="ORF">IL334_004255</name>
</gene>
<accession>A0ABZ1D0F3</accession>
<evidence type="ECO:0000313" key="11">
    <source>
        <dbReference type="Proteomes" id="UP001329825"/>
    </source>
</evidence>
<evidence type="ECO:0000256" key="8">
    <source>
        <dbReference type="SAM" id="MobiDB-lite"/>
    </source>
</evidence>
<feature type="region of interest" description="Disordered" evidence="8">
    <location>
        <begin position="482"/>
        <end position="501"/>
    </location>
</feature>
<dbReference type="Proteomes" id="UP001329825">
    <property type="component" value="Chromosome 5"/>
</dbReference>
<evidence type="ECO:0000256" key="3">
    <source>
        <dbReference type="ARBA" id="ARBA00022833"/>
    </source>
</evidence>
<feature type="domain" description="Zn(2)-C6 fungal-type" evidence="9">
    <location>
        <begin position="189"/>
        <end position="220"/>
    </location>
</feature>
<evidence type="ECO:0000256" key="2">
    <source>
        <dbReference type="ARBA" id="ARBA00022723"/>
    </source>
</evidence>
<sequence>MNNLNGYQNYDDPNNIINTNINYDQSINNNNNNHNNTNNNSSIIYPGLTRSISSSSSTVHPNQYDPSSSNININTNTATTTSDPYTYLHSQLGASSLHSQLGASSLRGIVPNIKPTSFNSIFNDDNNGGIESQYQNPHQHQSGPTRISGIAKKKSAAKRANHLLGTSGDVLGKSGDSRKKRTKRSSGKACVYCRRSHMVCEGGRPCERCIKREIPHLCRDFTPPPHQPHHSHSYKSETSLREDSPSIDDIGETSTQAQSTIIPSITPQPQIPVYPDTTFPPTWPLLPNPSNQMQFNSAPSQLNQPLVQTPPVKVEPDMTGNGNAAMQAPSWGTSQDDSELAALNKFMQDLGVPALPGDFFSFMNQVDGTEANNSLQVPFSDDTANGSSLSMADFSNQSFPQGSGGSFVVPGNVKGKGKVVPMSRIDKFMMAAADQPDGTRAARLAQVIKAKYDAGLLKPYDYVKGYERMNKWMESGRAAPRIESRAGSETDSPIGLSRNGGLSITSMTPHQALGKSISPDSRRRILAALAGFRPKFRQIARTLTNVDLVFVEEAMERWMLEYDRAFASIHTPSCIWRRTGEIQKANQEFSNLTGIPASMFRDGQLCVYELMDEESAVRYWEGYAKIAFDQNQRSMYISCTLHIPISLTKLKPRRIPMSSSSNTHTPTLQQHSKSAQSIPFTPDLTLPQSVLYNDGNMSMSENGFLEEFRELKCCFSVTIRRDTWGVPVAIMGQWIRRKEGIM</sequence>
<dbReference type="InterPro" id="IPR001138">
    <property type="entry name" value="Zn2Cys6_DnaBD"/>
</dbReference>
<feature type="compositionally biased region" description="Basic and acidic residues" evidence="8">
    <location>
        <begin position="234"/>
        <end position="244"/>
    </location>
</feature>
<feature type="region of interest" description="Disordered" evidence="8">
    <location>
        <begin position="53"/>
        <end position="77"/>
    </location>
</feature>
<dbReference type="SUPFAM" id="SSF57701">
    <property type="entry name" value="Zn2/Cys6 DNA-binding domain"/>
    <property type="match status" value="1"/>
</dbReference>
<evidence type="ECO:0000313" key="10">
    <source>
        <dbReference type="EMBL" id="WRT67288.1"/>
    </source>
</evidence>
<evidence type="ECO:0000256" key="1">
    <source>
        <dbReference type="ARBA" id="ARBA00004123"/>
    </source>
</evidence>
<dbReference type="RefSeq" id="XP_062792028.1">
    <property type="nucleotide sequence ID" value="XM_062935977.1"/>
</dbReference>
<keyword evidence="3" id="KW-0862">Zinc</keyword>
<dbReference type="PANTHER" id="PTHR31986">
    <property type="entry name" value="REGULATOR OF DRUG SENSITIVITY 2"/>
    <property type="match status" value="1"/>
</dbReference>
<feature type="compositionally biased region" description="Low complexity" evidence="8">
    <location>
        <begin position="67"/>
        <end position="77"/>
    </location>
</feature>
<dbReference type="SMART" id="SM00066">
    <property type="entry name" value="GAL4"/>
    <property type="match status" value="1"/>
</dbReference>
<dbReference type="PROSITE" id="PS00463">
    <property type="entry name" value="ZN2_CY6_FUNGAL_1"/>
    <property type="match status" value="1"/>
</dbReference>
<dbReference type="Pfam" id="PF24990">
    <property type="entry name" value="PAS_13"/>
    <property type="match status" value="1"/>
</dbReference>
<keyword evidence="7" id="KW-0539">Nucleus</keyword>
<keyword evidence="11" id="KW-1185">Reference proteome</keyword>
<name>A0ABZ1D0F3_9TREE</name>
<feature type="region of interest" description="Disordered" evidence="8">
    <location>
        <begin position="220"/>
        <end position="272"/>
    </location>
</feature>
<evidence type="ECO:0000256" key="5">
    <source>
        <dbReference type="ARBA" id="ARBA00023125"/>
    </source>
</evidence>
<proteinExistence type="predicted"/>
<feature type="region of interest" description="Disordered" evidence="8">
    <location>
        <begin position="160"/>
        <end position="187"/>
    </location>
</feature>
<dbReference type="InterPro" id="IPR056751">
    <property type="entry name" value="PAS_13"/>
</dbReference>
<dbReference type="InterPro" id="IPR053045">
    <property type="entry name" value="Zinc_cluster_trans_reg"/>
</dbReference>
<dbReference type="Pfam" id="PF00172">
    <property type="entry name" value="Zn_clus"/>
    <property type="match status" value="1"/>
</dbReference>